<dbReference type="EMBL" id="JAFJYH010000175">
    <property type="protein sequence ID" value="KAG4416759.1"/>
    <property type="molecule type" value="Genomic_DNA"/>
</dbReference>
<dbReference type="InterPro" id="IPR021858">
    <property type="entry name" value="Fun_TF"/>
</dbReference>
<comment type="caution">
    <text evidence="2">The sequence shown here is derived from an EMBL/GenBank/DDBJ whole genome shotgun (WGS) entry which is preliminary data.</text>
</comment>
<name>A0A8H7W9U8_9HELO</name>
<protein>
    <submittedName>
        <fullName evidence="2">Uncharacterized protein</fullName>
    </submittedName>
</protein>
<reference evidence="2" key="1">
    <citation type="submission" date="2021-02" db="EMBL/GenBank/DDBJ databases">
        <title>Genome sequence Cadophora malorum strain M34.</title>
        <authorList>
            <person name="Stefanovic E."/>
            <person name="Vu D."/>
            <person name="Scully C."/>
            <person name="Dijksterhuis J."/>
            <person name="Roader J."/>
            <person name="Houbraken J."/>
        </authorList>
    </citation>
    <scope>NUCLEOTIDE SEQUENCE</scope>
    <source>
        <strain evidence="2">M34</strain>
    </source>
</reference>
<gene>
    <name evidence="2" type="ORF">IFR04_010088</name>
</gene>
<organism evidence="2 3">
    <name type="scientific">Cadophora malorum</name>
    <dbReference type="NCBI Taxonomy" id="108018"/>
    <lineage>
        <taxon>Eukaryota</taxon>
        <taxon>Fungi</taxon>
        <taxon>Dikarya</taxon>
        <taxon>Ascomycota</taxon>
        <taxon>Pezizomycotina</taxon>
        <taxon>Leotiomycetes</taxon>
        <taxon>Helotiales</taxon>
        <taxon>Ploettnerulaceae</taxon>
        <taxon>Cadophora</taxon>
    </lineage>
</organism>
<dbReference type="Proteomes" id="UP000664132">
    <property type="component" value="Unassembled WGS sequence"/>
</dbReference>
<sequence>MSMMLIVPLLVLKLITRYVVSIDGHATPNYYNDHWVPWSVKSPLLAYFGIFTAACYQAEALKISPSQSAVVLRYKCKVISLLNERLSHKSTSTSMDTIAAVLYLAVHEWYWSNYDNILAHMKGLKEMVRLRGGLEDLGMSDFPRRMILLMDYHIACSYNGDPTFPHDISIPTQYPPHMSMPFIPPPTNSTNSECDIKISNHAAMILEDMRFLLLAILNQVDRVASGNEKKKLEATSLWIQNRISSLPDGSDPGDELSRDQIYKSLRLASLIYCKAIVTRTNLAKSCTLSDLNQLWFNMWQVKLSRWKQIPGIFLFIILAAIPAAQDTAHGRFLKSMLKTTSSYIALEHWDVADASLMAFVRLQRWLRNGGVDTVNVGQPQPLEFLHIYGE</sequence>
<dbReference type="OrthoDB" id="415825at2759"/>
<dbReference type="PANTHER" id="PTHR37540:SF9">
    <property type="entry name" value="ZN(2)-C6 FUNGAL-TYPE DOMAIN-CONTAINING PROTEIN"/>
    <property type="match status" value="1"/>
</dbReference>
<proteinExistence type="predicted"/>
<keyword evidence="1" id="KW-0732">Signal</keyword>
<evidence type="ECO:0000313" key="2">
    <source>
        <dbReference type="EMBL" id="KAG4416759.1"/>
    </source>
</evidence>
<feature type="signal peptide" evidence="1">
    <location>
        <begin position="1"/>
        <end position="21"/>
    </location>
</feature>
<accession>A0A8H7W9U8</accession>
<evidence type="ECO:0000256" key="1">
    <source>
        <dbReference type="SAM" id="SignalP"/>
    </source>
</evidence>
<feature type="chain" id="PRO_5034300911" evidence="1">
    <location>
        <begin position="22"/>
        <end position="390"/>
    </location>
</feature>
<dbReference type="PANTHER" id="PTHR37540">
    <property type="entry name" value="TRANSCRIPTION FACTOR (ACR-2), PUTATIVE-RELATED-RELATED"/>
    <property type="match status" value="1"/>
</dbReference>
<dbReference type="AlphaFoldDB" id="A0A8H7W9U8"/>
<evidence type="ECO:0000313" key="3">
    <source>
        <dbReference type="Proteomes" id="UP000664132"/>
    </source>
</evidence>
<dbReference type="Pfam" id="PF11951">
    <property type="entry name" value="Fungal_trans_2"/>
    <property type="match status" value="1"/>
</dbReference>
<keyword evidence="3" id="KW-1185">Reference proteome</keyword>